<dbReference type="PANTHER" id="PTHR43155">
    <property type="entry name" value="CYCLIC DI-GMP PHOSPHODIESTERASE PA4108-RELATED"/>
    <property type="match status" value="1"/>
</dbReference>
<reference evidence="2" key="1">
    <citation type="submission" date="2024-05" db="EMBL/GenBank/DDBJ databases">
        <title>Isolation and characterization of Sporomusa carbonis sp. nov., a carboxydotrophic hydrogenogen in the genus of Sporomusa isolated from a charcoal burning pile.</title>
        <authorList>
            <person name="Boeer T."/>
            <person name="Rosenbaum F."/>
            <person name="Eysell L."/>
            <person name="Mueller V."/>
            <person name="Daniel R."/>
            <person name="Poehlein A."/>
        </authorList>
    </citation>
    <scope>NUCLEOTIDE SEQUENCE [LARGE SCALE GENOMIC DNA]</scope>
    <source>
        <strain evidence="2">DSM 3132</strain>
    </source>
</reference>
<dbReference type="InterPro" id="IPR006675">
    <property type="entry name" value="HDIG_dom"/>
</dbReference>
<keyword evidence="3" id="KW-1185">Reference proteome</keyword>
<dbReference type="Gene3D" id="1.10.3210.10">
    <property type="entry name" value="Hypothetical protein af1432"/>
    <property type="match status" value="1"/>
</dbReference>
<dbReference type="NCBIfam" id="TIGR00277">
    <property type="entry name" value="HDIG"/>
    <property type="match status" value="1"/>
</dbReference>
<feature type="domain" description="HD-GYP" evidence="1">
    <location>
        <begin position="96"/>
        <end position="292"/>
    </location>
</feature>
<name>A0ABZ3J0Z8_SPOA4</name>
<proteinExistence type="predicted"/>
<dbReference type="Proteomes" id="UP000216052">
    <property type="component" value="Chromosome"/>
</dbReference>
<evidence type="ECO:0000313" key="2">
    <source>
        <dbReference type="EMBL" id="XFO72034.1"/>
    </source>
</evidence>
<accession>A0ABZ3J0Z8</accession>
<dbReference type="Pfam" id="PF13487">
    <property type="entry name" value="HD_5"/>
    <property type="match status" value="1"/>
</dbReference>
<organism evidence="2 3">
    <name type="scientific">Sporomusa acidovorans (strain ATCC 49682 / DSM 3132 / Mol)</name>
    <dbReference type="NCBI Taxonomy" id="1123286"/>
    <lineage>
        <taxon>Bacteria</taxon>
        <taxon>Bacillati</taxon>
        <taxon>Bacillota</taxon>
        <taxon>Negativicutes</taxon>
        <taxon>Selenomonadales</taxon>
        <taxon>Sporomusaceae</taxon>
        <taxon>Sporomusa</taxon>
    </lineage>
</organism>
<dbReference type="PANTHER" id="PTHR43155:SF2">
    <property type="entry name" value="CYCLIC DI-GMP PHOSPHODIESTERASE PA4108"/>
    <property type="match status" value="1"/>
</dbReference>
<dbReference type="EMBL" id="CP155571">
    <property type="protein sequence ID" value="XFO72034.1"/>
    <property type="molecule type" value="Genomic_DNA"/>
</dbReference>
<gene>
    <name evidence="2" type="ORF">SPACI_020800</name>
</gene>
<evidence type="ECO:0000259" key="1">
    <source>
        <dbReference type="PROSITE" id="PS51832"/>
    </source>
</evidence>
<dbReference type="SUPFAM" id="SSF109604">
    <property type="entry name" value="HD-domain/PDEase-like"/>
    <property type="match status" value="1"/>
</dbReference>
<dbReference type="CDD" id="cd00077">
    <property type="entry name" value="HDc"/>
    <property type="match status" value="1"/>
</dbReference>
<dbReference type="InterPro" id="IPR003607">
    <property type="entry name" value="HD/PDEase_dom"/>
</dbReference>
<dbReference type="InterPro" id="IPR037522">
    <property type="entry name" value="HD_GYP_dom"/>
</dbReference>
<sequence>MILTPDDKVILSEGTILSESMIEGLHFWEINTVFIKEPLSDESEMDFSIPETAVQMKFFTEYEDTVNILKDSFAKIRFFKEVPLTATQNLARNCIEPLINTTGVINHINMVRRQDDYTFHHSVNVAIICGVLGKWLGYSGIELKDLILAGLLHDVGKTQIPLEILNKPGKLSPEEMEIMRLHTTRGYRLLRNKPEIPDGVIHGILQHHERFDGSGYPLGVSGDQIHPYAKIIAIADMYDAMTSDRVYHRKNSPFAVVEMIVEEMFNKLDPQIGTVFLNNVRDYLLGNIVELSDGRQAEVIYLGQFMAARPVVVTEDKEYIDLERNKTLSIVQVVKA</sequence>
<dbReference type="PROSITE" id="PS51832">
    <property type="entry name" value="HD_GYP"/>
    <property type="match status" value="1"/>
</dbReference>
<evidence type="ECO:0000313" key="3">
    <source>
        <dbReference type="Proteomes" id="UP000216052"/>
    </source>
</evidence>
<dbReference type="SMART" id="SM00471">
    <property type="entry name" value="HDc"/>
    <property type="match status" value="1"/>
</dbReference>
<protein>
    <recommendedName>
        <fullName evidence="1">HD-GYP domain-containing protein</fullName>
    </recommendedName>
</protein>